<feature type="transmembrane region" description="Helical" evidence="13">
    <location>
        <begin position="285"/>
        <end position="308"/>
    </location>
</feature>
<keyword evidence="7 13" id="KW-0812">Transmembrane</keyword>
<dbReference type="PROSITE" id="PS50109">
    <property type="entry name" value="HIS_KIN"/>
    <property type="match status" value="1"/>
</dbReference>
<dbReference type="SUPFAM" id="SSF55874">
    <property type="entry name" value="ATPase domain of HSP90 chaperone/DNA topoisomerase II/histidine kinase"/>
    <property type="match status" value="1"/>
</dbReference>
<evidence type="ECO:0000256" key="13">
    <source>
        <dbReference type="SAM" id="Phobius"/>
    </source>
</evidence>
<feature type="compositionally biased region" description="Low complexity" evidence="12">
    <location>
        <begin position="9"/>
        <end position="18"/>
    </location>
</feature>
<keyword evidence="6" id="KW-0808">Transferase</keyword>
<evidence type="ECO:0000256" key="10">
    <source>
        <dbReference type="ARBA" id="ARBA00023012"/>
    </source>
</evidence>
<evidence type="ECO:0000256" key="8">
    <source>
        <dbReference type="ARBA" id="ARBA00022777"/>
    </source>
</evidence>
<evidence type="ECO:0000256" key="1">
    <source>
        <dbReference type="ARBA" id="ARBA00000085"/>
    </source>
</evidence>
<keyword evidence="9 13" id="KW-1133">Transmembrane helix</keyword>
<dbReference type="SUPFAM" id="SSF47384">
    <property type="entry name" value="Homodimeric domain of signal transducing histidine kinase"/>
    <property type="match status" value="1"/>
</dbReference>
<dbReference type="Gene3D" id="3.30.565.10">
    <property type="entry name" value="Histidine kinase-like ATPase, C-terminal domain"/>
    <property type="match status" value="1"/>
</dbReference>
<feature type="compositionally biased region" description="Low complexity" evidence="12">
    <location>
        <begin position="154"/>
        <end position="166"/>
    </location>
</feature>
<dbReference type="EMBL" id="FZMO01000556">
    <property type="protein sequence ID" value="SNQ51970.1"/>
    <property type="molecule type" value="Genomic_DNA"/>
</dbReference>
<evidence type="ECO:0000256" key="3">
    <source>
        <dbReference type="ARBA" id="ARBA00004236"/>
    </source>
</evidence>
<name>A0A2I2L221_9ACTN</name>
<evidence type="ECO:0000256" key="9">
    <source>
        <dbReference type="ARBA" id="ARBA00022989"/>
    </source>
</evidence>
<keyword evidence="8 16" id="KW-0418">Kinase</keyword>
<dbReference type="InterPro" id="IPR003660">
    <property type="entry name" value="HAMP_dom"/>
</dbReference>
<evidence type="ECO:0000256" key="7">
    <source>
        <dbReference type="ARBA" id="ARBA00022692"/>
    </source>
</evidence>
<dbReference type="SMART" id="SM00304">
    <property type="entry name" value="HAMP"/>
    <property type="match status" value="1"/>
</dbReference>
<gene>
    <name evidence="16" type="ORF">FRACA_880021</name>
</gene>
<keyword evidence="11 13" id="KW-0472">Membrane</keyword>
<dbReference type="FunFam" id="3.30.565.10:FF:000006">
    <property type="entry name" value="Sensor histidine kinase WalK"/>
    <property type="match status" value="1"/>
</dbReference>
<dbReference type="CDD" id="cd00082">
    <property type="entry name" value="HisKA"/>
    <property type="match status" value="1"/>
</dbReference>
<evidence type="ECO:0000256" key="5">
    <source>
        <dbReference type="ARBA" id="ARBA00022553"/>
    </source>
</evidence>
<feature type="region of interest" description="Disordered" evidence="12">
    <location>
        <begin position="104"/>
        <end position="126"/>
    </location>
</feature>
<organism evidence="16 17">
    <name type="scientific">Frankia canadensis</name>
    <dbReference type="NCBI Taxonomy" id="1836972"/>
    <lineage>
        <taxon>Bacteria</taxon>
        <taxon>Bacillati</taxon>
        <taxon>Actinomycetota</taxon>
        <taxon>Actinomycetes</taxon>
        <taxon>Frankiales</taxon>
        <taxon>Frankiaceae</taxon>
        <taxon>Frankia</taxon>
    </lineage>
</organism>
<keyword evidence="5" id="KW-0597">Phosphoprotein</keyword>
<reference evidence="16 17" key="1">
    <citation type="submission" date="2017-06" db="EMBL/GenBank/DDBJ databases">
        <authorList>
            <person name="Kim H.J."/>
            <person name="Triplett B.A."/>
        </authorList>
    </citation>
    <scope>NUCLEOTIDE SEQUENCE [LARGE SCALE GENOMIC DNA]</scope>
    <source>
        <strain evidence="16">FRACA_ARgP5</strain>
    </source>
</reference>
<feature type="transmembrane region" description="Helical" evidence="13">
    <location>
        <begin position="53"/>
        <end position="76"/>
    </location>
</feature>
<dbReference type="InterPro" id="IPR004358">
    <property type="entry name" value="Sig_transdc_His_kin-like_C"/>
</dbReference>
<dbReference type="CDD" id="cd06225">
    <property type="entry name" value="HAMP"/>
    <property type="match status" value="1"/>
</dbReference>
<dbReference type="SMART" id="SM00387">
    <property type="entry name" value="HATPase_c"/>
    <property type="match status" value="1"/>
</dbReference>
<dbReference type="Pfam" id="PF00672">
    <property type="entry name" value="HAMP"/>
    <property type="match status" value="1"/>
</dbReference>
<feature type="compositionally biased region" description="Gly residues" evidence="12">
    <location>
        <begin position="117"/>
        <end position="126"/>
    </location>
</feature>
<dbReference type="PANTHER" id="PTHR45436:SF5">
    <property type="entry name" value="SENSOR HISTIDINE KINASE TRCS"/>
    <property type="match status" value="1"/>
</dbReference>
<dbReference type="Gene3D" id="6.10.340.10">
    <property type="match status" value="1"/>
</dbReference>
<dbReference type="FunFam" id="1.10.287.130:FF:000001">
    <property type="entry name" value="Two-component sensor histidine kinase"/>
    <property type="match status" value="1"/>
</dbReference>
<evidence type="ECO:0000256" key="12">
    <source>
        <dbReference type="SAM" id="MobiDB-lite"/>
    </source>
</evidence>
<dbReference type="PROSITE" id="PS50885">
    <property type="entry name" value="HAMP"/>
    <property type="match status" value="1"/>
</dbReference>
<dbReference type="AlphaFoldDB" id="A0A2I2L221"/>
<dbReference type="Pfam" id="PF02518">
    <property type="entry name" value="HATPase_c"/>
    <property type="match status" value="1"/>
</dbReference>
<dbReference type="PANTHER" id="PTHR45436">
    <property type="entry name" value="SENSOR HISTIDINE KINASE YKOH"/>
    <property type="match status" value="1"/>
</dbReference>
<evidence type="ECO:0000259" key="15">
    <source>
        <dbReference type="PROSITE" id="PS50885"/>
    </source>
</evidence>
<comment type="subcellular location">
    <subcellularLocation>
        <location evidence="3">Cell membrane</location>
    </subcellularLocation>
</comment>
<dbReference type="InterPro" id="IPR005467">
    <property type="entry name" value="His_kinase_dom"/>
</dbReference>
<feature type="region of interest" description="Disordered" evidence="12">
    <location>
        <begin position="604"/>
        <end position="636"/>
    </location>
</feature>
<dbReference type="GO" id="GO:0005886">
    <property type="term" value="C:plasma membrane"/>
    <property type="evidence" value="ECO:0007669"/>
    <property type="project" value="UniProtKB-SubCell"/>
</dbReference>
<feature type="domain" description="HAMP" evidence="15">
    <location>
        <begin position="309"/>
        <end position="371"/>
    </location>
</feature>
<keyword evidence="10" id="KW-0902">Two-component regulatory system</keyword>
<dbReference type="InterPro" id="IPR003661">
    <property type="entry name" value="HisK_dim/P_dom"/>
</dbReference>
<feature type="compositionally biased region" description="Gly residues" evidence="12">
    <location>
        <begin position="19"/>
        <end position="38"/>
    </location>
</feature>
<proteinExistence type="predicted"/>
<dbReference type="GO" id="GO:0005509">
    <property type="term" value="F:calcium ion binding"/>
    <property type="evidence" value="ECO:0007669"/>
    <property type="project" value="UniProtKB-ARBA"/>
</dbReference>
<evidence type="ECO:0000259" key="14">
    <source>
        <dbReference type="PROSITE" id="PS50109"/>
    </source>
</evidence>
<dbReference type="Pfam" id="PF00512">
    <property type="entry name" value="HisKA"/>
    <property type="match status" value="1"/>
</dbReference>
<dbReference type="InterPro" id="IPR036890">
    <property type="entry name" value="HATPase_C_sf"/>
</dbReference>
<protein>
    <recommendedName>
        <fullName evidence="4">histidine kinase</fullName>
        <ecNumber evidence="4">2.7.13.3</ecNumber>
    </recommendedName>
</protein>
<comment type="cofactor">
    <cofactor evidence="2">
        <name>a divalent metal cation</name>
        <dbReference type="ChEBI" id="CHEBI:60240"/>
    </cofactor>
</comment>
<dbReference type="CDD" id="cd00075">
    <property type="entry name" value="HATPase"/>
    <property type="match status" value="1"/>
</dbReference>
<feature type="region of interest" description="Disordered" evidence="12">
    <location>
        <begin position="142"/>
        <end position="175"/>
    </location>
</feature>
<feature type="region of interest" description="Disordered" evidence="12">
    <location>
        <begin position="1"/>
        <end position="43"/>
    </location>
</feature>
<accession>A0A2I2L221</accession>
<dbReference type="InterPro" id="IPR036097">
    <property type="entry name" value="HisK_dim/P_sf"/>
</dbReference>
<evidence type="ECO:0000256" key="6">
    <source>
        <dbReference type="ARBA" id="ARBA00022679"/>
    </source>
</evidence>
<dbReference type="SMART" id="SM00388">
    <property type="entry name" value="HisKA"/>
    <property type="match status" value="1"/>
</dbReference>
<feature type="domain" description="Histidine kinase" evidence="14">
    <location>
        <begin position="386"/>
        <end position="600"/>
    </location>
</feature>
<sequence length="636" mass="64759">MAAAHPVDAARAGTADTSGGSGGSGRSGRGRRAGGGSSGRQLAPSRWSLRTRLIALLTVLLATVSLAIVFVTAVALRGVLVNQLDRKLDNAGMRWQRVTRAFGDYLPGQAPPEIGPGAPGGGPDPGTGYGYGYGYGSGAGSGSGVGSGRRSDVDPGSGADSGSSGSVQPTSRTNATPAVSVGTLYGVSESEVVDRFFTGPMEPGTLAAVIDDTGTYGKVLESLDGAKALTVGQAATIAGVPLDGAKYTRSVGADEYRLVAVTTENGLTLVTGLPMKQVNATLTKMAVIGGIVALAGVAAAAIAGTAIVRVTLRPLRRVATTAGRVAEMPLDRGEVALSVRVPEVDTDPRTEVGQVGAALNRMLGHIDNALAARHASETRMRQFLADVSHELRTPLAAISGYAELTRRTHEPVPADVTYAMSRVESESARMTALVSDLLLLARLDSGRPLEHEAVDVSRLIVHAVSDAHVAAPDHRFALDLPEEPVTVTGDAARLHQILANLLANARSHTPPGTQVTASLAVTDTEAVIAIVDDGPGIAPDLLPQVFERFARGDSSRSRAAGSTGLGLAIVAAVVEAHHGRVEATSRPGRTAFTVRLPRAIPYGAAPTSSSDAPALTAGASSAGQPSDAAGAFGAGV</sequence>
<dbReference type="EC" id="2.7.13.3" evidence="4"/>
<dbReference type="PRINTS" id="PR00344">
    <property type="entry name" value="BCTRLSENSOR"/>
</dbReference>
<dbReference type="InterPro" id="IPR003594">
    <property type="entry name" value="HATPase_dom"/>
</dbReference>
<dbReference type="Gene3D" id="1.10.287.130">
    <property type="match status" value="1"/>
</dbReference>
<comment type="catalytic activity">
    <reaction evidence="1">
        <text>ATP + protein L-histidine = ADP + protein N-phospho-L-histidine.</text>
        <dbReference type="EC" id="2.7.13.3"/>
    </reaction>
</comment>
<evidence type="ECO:0000313" key="16">
    <source>
        <dbReference type="EMBL" id="SNQ51970.1"/>
    </source>
</evidence>
<evidence type="ECO:0000256" key="11">
    <source>
        <dbReference type="ARBA" id="ARBA00023136"/>
    </source>
</evidence>
<evidence type="ECO:0000313" key="17">
    <source>
        <dbReference type="Proteomes" id="UP000234331"/>
    </source>
</evidence>
<evidence type="ECO:0000256" key="2">
    <source>
        <dbReference type="ARBA" id="ARBA00001968"/>
    </source>
</evidence>
<evidence type="ECO:0000256" key="4">
    <source>
        <dbReference type="ARBA" id="ARBA00012438"/>
    </source>
</evidence>
<dbReference type="InterPro" id="IPR050428">
    <property type="entry name" value="TCS_sensor_his_kinase"/>
</dbReference>
<keyword evidence="17" id="KW-1185">Reference proteome</keyword>
<dbReference type="Proteomes" id="UP000234331">
    <property type="component" value="Unassembled WGS sequence"/>
</dbReference>
<dbReference type="GO" id="GO:0000155">
    <property type="term" value="F:phosphorelay sensor kinase activity"/>
    <property type="evidence" value="ECO:0007669"/>
    <property type="project" value="InterPro"/>
</dbReference>